<name>A0A0B8P2C3_9VIBR</name>
<dbReference type="EMBL" id="BBSA01000001">
    <property type="protein sequence ID" value="GAM60376.1"/>
    <property type="molecule type" value="Genomic_DNA"/>
</dbReference>
<dbReference type="PANTHER" id="PTHR31528">
    <property type="entry name" value="4-AMINO-5-HYDROXYMETHYL-2-METHYLPYRIMIDINE PHOSPHATE SYNTHASE THI11-RELATED"/>
    <property type="match status" value="1"/>
</dbReference>
<comment type="caution">
    <text evidence="2">The sequence shown here is derived from an EMBL/GenBank/DDBJ whole genome shotgun (WGS) entry which is preliminary data.</text>
</comment>
<reference evidence="2 3" key="2">
    <citation type="submission" date="2015-01" db="EMBL/GenBank/DDBJ databases">
        <authorList>
            <consortium name="NBRP consortium"/>
            <person name="Sawabe T."/>
            <person name="Meirelles P."/>
            <person name="Feng G."/>
            <person name="Sayaka M."/>
            <person name="Hattori M."/>
            <person name="Ohkuma M."/>
        </authorList>
    </citation>
    <scope>NUCLEOTIDE SEQUENCE [LARGE SCALE GENOMIC DNA]</scope>
    <source>
        <strain evidence="2 3">JCM19232</strain>
    </source>
</reference>
<sequence>MLDWFVNPNHGPIIIAQEKGFFAEQGLKVEIQEPADERAFKVGSGRACGYGYLLSA</sequence>
<accession>A0A0B8P2C3</accession>
<gene>
    <name evidence="2" type="ORF">JCM19232_709</name>
</gene>
<feature type="domain" description="SsuA/THI5-like" evidence="1">
    <location>
        <begin position="7"/>
        <end position="37"/>
    </location>
</feature>
<dbReference type="InterPro" id="IPR015168">
    <property type="entry name" value="SsuA/THI5"/>
</dbReference>
<organism evidence="2 3">
    <name type="scientific">Vibrio ishigakensis</name>
    <dbReference type="NCBI Taxonomy" id="1481914"/>
    <lineage>
        <taxon>Bacteria</taxon>
        <taxon>Pseudomonadati</taxon>
        <taxon>Pseudomonadota</taxon>
        <taxon>Gammaproteobacteria</taxon>
        <taxon>Vibrionales</taxon>
        <taxon>Vibrionaceae</taxon>
        <taxon>Vibrio</taxon>
    </lineage>
</organism>
<dbReference type="GO" id="GO:0009228">
    <property type="term" value="P:thiamine biosynthetic process"/>
    <property type="evidence" value="ECO:0007669"/>
    <property type="project" value="InterPro"/>
</dbReference>
<dbReference type="SUPFAM" id="SSF53850">
    <property type="entry name" value="Periplasmic binding protein-like II"/>
    <property type="match status" value="1"/>
</dbReference>
<proteinExistence type="predicted"/>
<evidence type="ECO:0000259" key="1">
    <source>
        <dbReference type="Pfam" id="PF09084"/>
    </source>
</evidence>
<dbReference type="Pfam" id="PF09084">
    <property type="entry name" value="NMT1"/>
    <property type="match status" value="1"/>
</dbReference>
<dbReference type="AlphaFoldDB" id="A0A0B8P2C3"/>
<dbReference type="InterPro" id="IPR027939">
    <property type="entry name" value="NMT1/THI5"/>
</dbReference>
<dbReference type="PANTHER" id="PTHR31528:SF3">
    <property type="entry name" value="THIAMINE BIOSYNTHESIS PROTEIN HI_0357-RELATED"/>
    <property type="match status" value="1"/>
</dbReference>
<dbReference type="Proteomes" id="UP000031670">
    <property type="component" value="Unassembled WGS sequence"/>
</dbReference>
<protein>
    <submittedName>
        <fullName evidence="2">Hydroxymethylpyrimidine ABC transporter</fullName>
    </submittedName>
</protein>
<evidence type="ECO:0000313" key="3">
    <source>
        <dbReference type="Proteomes" id="UP000031670"/>
    </source>
</evidence>
<evidence type="ECO:0000313" key="2">
    <source>
        <dbReference type="EMBL" id="GAM60376.1"/>
    </source>
</evidence>
<reference evidence="2 3" key="1">
    <citation type="submission" date="2015-01" db="EMBL/GenBank/DDBJ databases">
        <title>Vibrio sp. C5 JCM 19232 whole genome shotgun sequence.</title>
        <authorList>
            <person name="Sawabe T."/>
            <person name="Meirelles P."/>
            <person name="Feng G."/>
            <person name="Sayaka M."/>
            <person name="Hattori M."/>
            <person name="Ohkuma M."/>
        </authorList>
    </citation>
    <scope>NUCLEOTIDE SEQUENCE [LARGE SCALE GENOMIC DNA]</scope>
    <source>
        <strain evidence="2 3">JCM19232</strain>
    </source>
</reference>
<dbReference type="Gene3D" id="3.40.190.10">
    <property type="entry name" value="Periplasmic binding protein-like II"/>
    <property type="match status" value="1"/>
</dbReference>